<reference evidence="1 2" key="1">
    <citation type="submission" date="2012-04" db="EMBL/GenBank/DDBJ databases">
        <title>The Genome Sequence of Bacillus cereus VD048.</title>
        <authorList>
            <consortium name="The Broad Institute Genome Sequencing Platform"/>
            <consortium name="The Broad Institute Genome Sequencing Center for Infectious Disease"/>
            <person name="Feldgarden M."/>
            <person name="Van der Auwera G.A."/>
            <person name="Mahillon J."/>
            <person name="Duprez V."/>
            <person name="Timmery S."/>
            <person name="Mattelet C."/>
            <person name="Dierick K."/>
            <person name="Sun M."/>
            <person name="Yu Z."/>
            <person name="Zhu L."/>
            <person name="Hu X."/>
            <person name="Shank E.B."/>
            <person name="Swiecicka I."/>
            <person name="Hansen B.M."/>
            <person name="Andrup L."/>
            <person name="Young S.K."/>
            <person name="Zeng Q."/>
            <person name="Gargeya S."/>
            <person name="Fitzgerald M."/>
            <person name="Haas B."/>
            <person name="Abouelleil A."/>
            <person name="Alvarado L."/>
            <person name="Arachchi H.M."/>
            <person name="Berlin A."/>
            <person name="Chapman S.B."/>
            <person name="Goldberg J."/>
            <person name="Griggs A."/>
            <person name="Gujja S."/>
            <person name="Hansen M."/>
            <person name="Howarth C."/>
            <person name="Imamovic A."/>
            <person name="Larimer J."/>
            <person name="McCowen C."/>
            <person name="Montmayeur A."/>
            <person name="Murphy C."/>
            <person name="Neiman D."/>
            <person name="Pearson M."/>
            <person name="Priest M."/>
            <person name="Roberts A."/>
            <person name="Saif S."/>
            <person name="Shea T."/>
            <person name="Sisk P."/>
            <person name="Sykes S."/>
            <person name="Wortman J."/>
            <person name="Nusbaum C."/>
            <person name="Birren B."/>
        </authorList>
    </citation>
    <scope>NUCLEOTIDE SEQUENCE [LARGE SCALE GENOMIC DNA]</scope>
    <source>
        <strain evidence="1 2">VD048</strain>
    </source>
</reference>
<comment type="caution">
    <text evidence="1">The sequence shown here is derived from an EMBL/GenBank/DDBJ whole genome shotgun (WGS) entry which is preliminary data.</text>
</comment>
<organism evidence="1 2">
    <name type="scientific">Bacillus cereus VD048</name>
    <dbReference type="NCBI Taxonomy" id="1053226"/>
    <lineage>
        <taxon>Bacteria</taxon>
        <taxon>Bacillati</taxon>
        <taxon>Bacillota</taxon>
        <taxon>Bacilli</taxon>
        <taxon>Bacillales</taxon>
        <taxon>Bacillaceae</taxon>
        <taxon>Bacillus</taxon>
        <taxon>Bacillus cereus group</taxon>
    </lineage>
</organism>
<gene>
    <name evidence="1" type="ORF">IIG_04959</name>
</gene>
<dbReference type="Proteomes" id="UP000006960">
    <property type="component" value="Unassembled WGS sequence"/>
</dbReference>
<dbReference type="HOGENOM" id="CLU_3415742_0_0_9"/>
<name>J8HNK2_BACCE</name>
<accession>J8HNK2</accession>
<proteinExistence type="predicted"/>
<protein>
    <submittedName>
        <fullName evidence="1">Uncharacterized protein</fullName>
    </submittedName>
</protein>
<dbReference type="AlphaFoldDB" id="J8HNK2"/>
<feature type="non-terminal residue" evidence="1">
    <location>
        <position position="27"/>
    </location>
</feature>
<dbReference type="EMBL" id="AHEU01000040">
    <property type="protein sequence ID" value="EJR27500.1"/>
    <property type="molecule type" value="Genomic_DNA"/>
</dbReference>
<evidence type="ECO:0000313" key="2">
    <source>
        <dbReference type="Proteomes" id="UP000006960"/>
    </source>
</evidence>
<evidence type="ECO:0000313" key="1">
    <source>
        <dbReference type="EMBL" id="EJR27500.1"/>
    </source>
</evidence>
<sequence>MKNAFDLDVQKDAVKLQGDVQPDTIGT</sequence>